<evidence type="ECO:0000256" key="8">
    <source>
        <dbReference type="RuleBase" id="RU000461"/>
    </source>
</evidence>
<evidence type="ECO:0000256" key="3">
    <source>
        <dbReference type="ARBA" id="ARBA00022617"/>
    </source>
</evidence>
<evidence type="ECO:0008006" key="13">
    <source>
        <dbReference type="Google" id="ProtNLM"/>
    </source>
</evidence>
<dbReference type="PANTHER" id="PTHR24305:SF164">
    <property type="entry name" value="P450, PUTATIVE (EUROFUNG)-RELATED"/>
    <property type="match status" value="1"/>
</dbReference>
<dbReference type="Proteomes" id="UP000294847">
    <property type="component" value="Chromosome 3"/>
</dbReference>
<organism evidence="11 12">
    <name type="scientific">Pyricularia oryzae</name>
    <name type="common">Rice blast fungus</name>
    <name type="synonym">Magnaporthe oryzae</name>
    <dbReference type="NCBI Taxonomy" id="318829"/>
    <lineage>
        <taxon>Eukaryota</taxon>
        <taxon>Fungi</taxon>
        <taxon>Dikarya</taxon>
        <taxon>Ascomycota</taxon>
        <taxon>Pezizomycotina</taxon>
        <taxon>Sordariomycetes</taxon>
        <taxon>Sordariomycetidae</taxon>
        <taxon>Magnaporthales</taxon>
        <taxon>Pyriculariaceae</taxon>
        <taxon>Pyricularia</taxon>
    </lineage>
</organism>
<dbReference type="PANTHER" id="PTHR24305">
    <property type="entry name" value="CYTOCHROME P450"/>
    <property type="match status" value="1"/>
</dbReference>
<evidence type="ECO:0000256" key="10">
    <source>
        <dbReference type="SAM" id="Phobius"/>
    </source>
</evidence>
<dbReference type="InterPro" id="IPR002403">
    <property type="entry name" value="Cyt_P450_E_grp-IV"/>
</dbReference>
<dbReference type="GO" id="GO:0005506">
    <property type="term" value="F:iron ion binding"/>
    <property type="evidence" value="ECO:0007669"/>
    <property type="project" value="InterPro"/>
</dbReference>
<keyword evidence="4 7" id="KW-0479">Metal-binding</keyword>
<accession>A0A4P7NC39</accession>
<feature type="binding site" description="axial binding residue" evidence="7">
    <location>
        <position position="503"/>
    </location>
    <ligand>
        <name>heme</name>
        <dbReference type="ChEBI" id="CHEBI:30413"/>
    </ligand>
    <ligandPart>
        <name>Fe</name>
        <dbReference type="ChEBI" id="CHEBI:18248"/>
    </ligandPart>
</feature>
<dbReference type="GO" id="GO:0020037">
    <property type="term" value="F:heme binding"/>
    <property type="evidence" value="ECO:0007669"/>
    <property type="project" value="InterPro"/>
</dbReference>
<evidence type="ECO:0000256" key="9">
    <source>
        <dbReference type="SAM" id="MobiDB-lite"/>
    </source>
</evidence>
<keyword evidence="8" id="KW-0560">Oxidoreductase</keyword>
<keyword evidence="10" id="KW-1133">Transmembrane helix</keyword>
<comment type="similarity">
    <text evidence="2 8">Belongs to the cytochrome P450 family.</text>
</comment>
<evidence type="ECO:0000256" key="7">
    <source>
        <dbReference type="PIRSR" id="PIRSR602403-1"/>
    </source>
</evidence>
<dbReference type="Gene3D" id="1.10.630.10">
    <property type="entry name" value="Cytochrome P450"/>
    <property type="match status" value="1"/>
</dbReference>
<reference evidence="11 12" key="1">
    <citation type="journal article" date="2019" name="Mol. Biol. Evol.">
        <title>Blast fungal genomes show frequent chromosomal changes, gene gains and losses, and effector gene turnover.</title>
        <authorList>
            <person name="Gomez Luciano L.B."/>
            <person name="Jason Tsai I."/>
            <person name="Chuma I."/>
            <person name="Tosa Y."/>
            <person name="Chen Y.H."/>
            <person name="Li J.Y."/>
            <person name="Li M.Y."/>
            <person name="Jade Lu M.Y."/>
            <person name="Nakayashiki H."/>
            <person name="Li W.H."/>
        </authorList>
    </citation>
    <scope>NUCLEOTIDE SEQUENCE [LARGE SCALE GENOMIC DNA]</scope>
    <source>
        <strain evidence="11">MZ5-1-6</strain>
    </source>
</reference>
<keyword evidence="5 7" id="KW-0408">Iron</keyword>
<feature type="region of interest" description="Disordered" evidence="9">
    <location>
        <begin position="581"/>
        <end position="603"/>
    </location>
</feature>
<evidence type="ECO:0000313" key="11">
    <source>
        <dbReference type="EMBL" id="QBZ57950.1"/>
    </source>
</evidence>
<dbReference type="GO" id="GO:0016705">
    <property type="term" value="F:oxidoreductase activity, acting on paired donors, with incorporation or reduction of molecular oxygen"/>
    <property type="evidence" value="ECO:0007669"/>
    <property type="project" value="InterPro"/>
</dbReference>
<dbReference type="GO" id="GO:0004497">
    <property type="term" value="F:monooxygenase activity"/>
    <property type="evidence" value="ECO:0007669"/>
    <property type="project" value="UniProtKB-KW"/>
</dbReference>
<proteinExistence type="inferred from homology"/>
<keyword evidence="3 7" id="KW-0349">Heme</keyword>
<dbReference type="InterPro" id="IPR050121">
    <property type="entry name" value="Cytochrome_P450_monoxygenase"/>
</dbReference>
<dbReference type="SUPFAM" id="SSF48264">
    <property type="entry name" value="Cytochrome P450"/>
    <property type="match status" value="1"/>
</dbReference>
<evidence type="ECO:0000256" key="1">
    <source>
        <dbReference type="ARBA" id="ARBA00001971"/>
    </source>
</evidence>
<sequence length="646" mass="72420">MNQGNLIYAVCQPVETAITSKVDNFGRWTATQYCAPHLAGIATTLAIAYVLYALILLPLAASPLRAIPGPKAYAATRWRLAWDDYRGARTRVIHSLHKQHGSAVRIGPGEVSFSSLSALRTIYGAGSGFERTDFYRMFDVYGRQNLFTFAGAKKHGERKKVLAHAYAKSVVLADGSVAKPLIENNVRRFLELIERENEATSEIFDSLHWFSLDSITGFLYGDQHGGTRALRGDRADRAMLDDIRDPARRKLTWFAFHLKSYTKWLYSQTGLLEKAINVLGLLPMSKPTTYTAIRAHALKSCVASEADTNETKVTVNNASFIMSKLWAYSKSEKEPRMDRLDIASEAADHFLAGIDTTSDTLMFAIWALSLPENRHCQERLIAEIDSMSPELFNQGTKAPGSAVAAAEVADRLPYLNAVIKETLRLFAPIPGSEPRSMPVDTTIDGYRIPAGTVVSMSPYTLHRNEDVFPQTLEFRPERWLGELGDLVEMKKYFWAFSSGGRMCIGVHFAMAEMTTLLASLYKHYTTCEQERQKGSSPAISSRFELFYDERLKQISAHALVVSLRIFVHQAKSRYHLRHSTDRDVYGETGSSGENTTSNSRRSGALEHKYYHAPLPHVVMNDKILHPSEDICYLVHRTGKTMKDMPP</sequence>
<name>A0A4P7NC39_PYROR</name>
<dbReference type="PROSITE" id="PS00086">
    <property type="entry name" value="CYTOCHROME_P450"/>
    <property type="match status" value="1"/>
</dbReference>
<protein>
    <recommendedName>
        <fullName evidence="13">Benzoate 4-monooxygenase cytochrome P450</fullName>
    </recommendedName>
</protein>
<feature type="transmembrane region" description="Helical" evidence="10">
    <location>
        <begin position="38"/>
        <end position="61"/>
    </location>
</feature>
<dbReference type="PRINTS" id="PR00385">
    <property type="entry name" value="P450"/>
</dbReference>
<evidence type="ECO:0000256" key="2">
    <source>
        <dbReference type="ARBA" id="ARBA00010617"/>
    </source>
</evidence>
<keyword evidence="10" id="KW-0812">Transmembrane</keyword>
<dbReference type="CDD" id="cd11059">
    <property type="entry name" value="CYP_fungal"/>
    <property type="match status" value="1"/>
</dbReference>
<comment type="cofactor">
    <cofactor evidence="1 7">
        <name>heme</name>
        <dbReference type="ChEBI" id="CHEBI:30413"/>
    </cofactor>
</comment>
<evidence type="ECO:0000256" key="4">
    <source>
        <dbReference type="ARBA" id="ARBA00022723"/>
    </source>
</evidence>
<feature type="compositionally biased region" description="Low complexity" evidence="9">
    <location>
        <begin position="586"/>
        <end position="602"/>
    </location>
</feature>
<evidence type="ECO:0000313" key="12">
    <source>
        <dbReference type="Proteomes" id="UP000294847"/>
    </source>
</evidence>
<dbReference type="PRINTS" id="PR00465">
    <property type="entry name" value="EP450IV"/>
</dbReference>
<dbReference type="InterPro" id="IPR001128">
    <property type="entry name" value="Cyt_P450"/>
</dbReference>
<gene>
    <name evidence="11" type="ORF">PoMZ_02888</name>
</gene>
<dbReference type="EMBL" id="CP034206">
    <property type="protein sequence ID" value="QBZ57950.1"/>
    <property type="molecule type" value="Genomic_DNA"/>
</dbReference>
<dbReference type="AlphaFoldDB" id="A0A4P7NC39"/>
<dbReference type="InterPro" id="IPR036396">
    <property type="entry name" value="Cyt_P450_sf"/>
</dbReference>
<keyword evidence="10" id="KW-0472">Membrane</keyword>
<evidence type="ECO:0000256" key="6">
    <source>
        <dbReference type="ARBA" id="ARBA00023033"/>
    </source>
</evidence>
<dbReference type="Pfam" id="PF00067">
    <property type="entry name" value="p450"/>
    <property type="match status" value="1"/>
</dbReference>
<evidence type="ECO:0000256" key="5">
    <source>
        <dbReference type="ARBA" id="ARBA00023004"/>
    </source>
</evidence>
<keyword evidence="6 8" id="KW-0503">Monooxygenase</keyword>
<dbReference type="InterPro" id="IPR017972">
    <property type="entry name" value="Cyt_P450_CS"/>
</dbReference>